<gene>
    <name evidence="2" type="ORF">KDK67_02885</name>
</gene>
<dbReference type="AlphaFoldDB" id="A0A9E4ZCX7"/>
<evidence type="ECO:0000313" key="2">
    <source>
        <dbReference type="EMBL" id="MCM1985965.1"/>
    </source>
</evidence>
<proteinExistence type="predicted"/>
<keyword evidence="1" id="KW-0812">Transmembrane</keyword>
<reference evidence="2" key="2">
    <citation type="submission" date="2021-04" db="EMBL/GenBank/DDBJ databases">
        <authorList>
            <person name="Dong X."/>
        </authorList>
    </citation>
    <scope>NUCLEOTIDE SEQUENCE</scope>
    <source>
        <strain evidence="2">LLY</strain>
    </source>
</reference>
<comment type="caution">
    <text evidence="2">The sequence shown here is derived from an EMBL/GenBank/DDBJ whole genome shotgun (WGS) entry which is preliminary data.</text>
</comment>
<dbReference type="EMBL" id="JAGSOI010000007">
    <property type="protein sequence ID" value="MCM1985965.1"/>
    <property type="molecule type" value="Genomic_DNA"/>
</dbReference>
<reference evidence="2" key="1">
    <citation type="journal article" date="2021" name="mSystems">
        <title>Bacteria and Archaea Synergistically Convert Glycine Betaine to Biogenic Methane in the Formosa Cold Seep of the South China Sea.</title>
        <authorList>
            <person name="Li L."/>
            <person name="Zhang W."/>
            <person name="Zhang S."/>
            <person name="Song L."/>
            <person name="Sun Q."/>
            <person name="Zhang H."/>
            <person name="Xiang H."/>
            <person name="Dong X."/>
        </authorList>
    </citation>
    <scope>NUCLEOTIDE SEQUENCE</scope>
    <source>
        <strain evidence="2">LLY</strain>
    </source>
</reference>
<keyword evidence="3" id="KW-1185">Reference proteome</keyword>
<evidence type="ECO:0000313" key="3">
    <source>
        <dbReference type="Proteomes" id="UP001056766"/>
    </source>
</evidence>
<keyword evidence="1" id="KW-1133">Transmembrane helix</keyword>
<sequence>MKSKFKIEEIIGVLVGGVIYYIWAFAILIVGLGNIKYEVTGQQLVFYPYF</sequence>
<dbReference type="Proteomes" id="UP001056766">
    <property type="component" value="Unassembled WGS sequence"/>
</dbReference>
<accession>A0A9E4ZCX7</accession>
<dbReference type="RefSeq" id="WP_250867335.1">
    <property type="nucleotide sequence ID" value="NZ_JAGSOI010000007.1"/>
</dbReference>
<keyword evidence="1" id="KW-0472">Membrane</keyword>
<feature type="transmembrane region" description="Helical" evidence="1">
    <location>
        <begin position="12"/>
        <end position="35"/>
    </location>
</feature>
<organism evidence="2 3">
    <name type="scientific">Methanococcoides seepicolus</name>
    <dbReference type="NCBI Taxonomy" id="2828780"/>
    <lineage>
        <taxon>Archaea</taxon>
        <taxon>Methanobacteriati</taxon>
        <taxon>Methanobacteriota</taxon>
        <taxon>Stenosarchaea group</taxon>
        <taxon>Methanomicrobia</taxon>
        <taxon>Methanosarcinales</taxon>
        <taxon>Methanosarcinaceae</taxon>
        <taxon>Methanococcoides</taxon>
    </lineage>
</organism>
<name>A0A9E4ZCX7_9EURY</name>
<evidence type="ECO:0000256" key="1">
    <source>
        <dbReference type="SAM" id="Phobius"/>
    </source>
</evidence>
<protein>
    <submittedName>
        <fullName evidence="2">Uncharacterized protein</fullName>
    </submittedName>
</protein>